<comment type="caution">
    <text evidence="7">The sequence shown here is derived from an EMBL/GenBank/DDBJ whole genome shotgun (WGS) entry which is preliminary data.</text>
</comment>
<dbReference type="STRING" id="580166.AUP43_15670"/>
<evidence type="ECO:0000256" key="3">
    <source>
        <dbReference type="ARBA" id="ARBA00022989"/>
    </source>
</evidence>
<name>A0A154WGT1_9PROT</name>
<keyword evidence="8" id="KW-1185">Reference proteome</keyword>
<evidence type="ECO:0000256" key="5">
    <source>
        <dbReference type="SAM" id="Phobius"/>
    </source>
</evidence>
<proteinExistence type="predicted"/>
<dbReference type="PANTHER" id="PTHR35988">
    <property type="entry name" value="15-CIS-ZETA-CAROTENE ISOMERASE, CHLOROPLASTIC"/>
    <property type="match status" value="1"/>
</dbReference>
<protein>
    <recommendedName>
        <fullName evidence="6">NnrU domain-containing protein</fullName>
    </recommendedName>
</protein>
<comment type="subcellular location">
    <subcellularLocation>
        <location evidence="1">Membrane</location>
        <topology evidence="1">Multi-pass membrane protein</topology>
    </subcellularLocation>
</comment>
<feature type="domain" description="NnrU" evidence="6">
    <location>
        <begin position="8"/>
        <end position="226"/>
    </location>
</feature>
<evidence type="ECO:0000256" key="4">
    <source>
        <dbReference type="ARBA" id="ARBA00023136"/>
    </source>
</evidence>
<feature type="transmembrane region" description="Helical" evidence="5">
    <location>
        <begin position="39"/>
        <end position="60"/>
    </location>
</feature>
<accession>A0A154WGT1</accession>
<evidence type="ECO:0000313" key="7">
    <source>
        <dbReference type="EMBL" id="KZD12665.1"/>
    </source>
</evidence>
<feature type="transmembrane region" description="Helical" evidence="5">
    <location>
        <begin position="143"/>
        <end position="162"/>
    </location>
</feature>
<feature type="transmembrane region" description="Helical" evidence="5">
    <location>
        <begin position="72"/>
        <end position="94"/>
    </location>
</feature>
<dbReference type="GO" id="GO:0016020">
    <property type="term" value="C:membrane"/>
    <property type="evidence" value="ECO:0007669"/>
    <property type="project" value="UniProtKB-SubCell"/>
</dbReference>
<dbReference type="PANTHER" id="PTHR35988:SF2">
    <property type="entry name" value="15-CIS-ZETA-CAROTENE ISOMERASE, CHLOROPLASTIC"/>
    <property type="match status" value="1"/>
</dbReference>
<evidence type="ECO:0000256" key="1">
    <source>
        <dbReference type="ARBA" id="ARBA00004141"/>
    </source>
</evidence>
<feature type="transmembrane region" description="Helical" evidence="5">
    <location>
        <begin position="174"/>
        <end position="194"/>
    </location>
</feature>
<evidence type="ECO:0000256" key="2">
    <source>
        <dbReference type="ARBA" id="ARBA00022692"/>
    </source>
</evidence>
<evidence type="ECO:0000313" key="8">
    <source>
        <dbReference type="Proteomes" id="UP000076400"/>
    </source>
</evidence>
<keyword evidence="4 5" id="KW-0472">Membrane</keyword>
<dbReference type="Pfam" id="PF07298">
    <property type="entry name" value="NnrU"/>
    <property type="match status" value="1"/>
</dbReference>
<dbReference type="GO" id="GO:0090471">
    <property type="term" value="F:9,15,9'-tri-cis-zeta-carotene isomerase activity"/>
    <property type="evidence" value="ECO:0007669"/>
    <property type="project" value="TreeGrafter"/>
</dbReference>
<dbReference type="AlphaFoldDB" id="A0A154WGT1"/>
<gene>
    <name evidence="7" type="ORF">AUP43_15670</name>
</gene>
<dbReference type="Proteomes" id="UP000076400">
    <property type="component" value="Unassembled WGS sequence"/>
</dbReference>
<feature type="transmembrane region" description="Helical" evidence="5">
    <location>
        <begin position="115"/>
        <end position="137"/>
    </location>
</feature>
<organism evidence="7 8">
    <name type="scientific">Oceanibaculum pacificum</name>
    <dbReference type="NCBI Taxonomy" id="580166"/>
    <lineage>
        <taxon>Bacteria</taxon>
        <taxon>Pseudomonadati</taxon>
        <taxon>Pseudomonadota</taxon>
        <taxon>Alphaproteobacteria</taxon>
        <taxon>Rhodospirillales</taxon>
        <taxon>Oceanibaculaceae</taxon>
        <taxon>Oceanibaculum</taxon>
    </lineage>
</organism>
<reference evidence="7 8" key="1">
    <citation type="submission" date="2015-12" db="EMBL/GenBank/DDBJ databases">
        <title>Genome sequence of Oceanibaculum pacificum MCCC 1A02656.</title>
        <authorList>
            <person name="Lu L."/>
            <person name="Lai Q."/>
            <person name="Shao Z."/>
            <person name="Qian P."/>
        </authorList>
    </citation>
    <scope>NUCLEOTIDE SEQUENCE [LARGE SCALE GENOMIC DNA]</scope>
    <source>
        <strain evidence="7 8">MCCC 1A02656</strain>
    </source>
</reference>
<dbReference type="InterPro" id="IPR009915">
    <property type="entry name" value="NnrU_dom"/>
</dbReference>
<dbReference type="RefSeq" id="WP_067551630.1">
    <property type="nucleotide sequence ID" value="NZ_LPXN01000008.1"/>
</dbReference>
<feature type="transmembrane region" description="Helical" evidence="5">
    <location>
        <begin position="206"/>
        <end position="228"/>
    </location>
</feature>
<keyword evidence="2 5" id="KW-0812">Transmembrane</keyword>
<sequence length="230" mass="24540">MTGSIETLFAAALCFVGSHFLLSSGLLRPLLADRLGERGFLGMYSGVSTILFVWLVFAYVDAPYIEVWAPPSWARHLTFTLMPVALFLVVCGYMKPNPTAVGGERAFEAPDPTPGIFRITRHPVLCGIGLWALAHIAPNGDQASIVLFGSLAILSFGGMQAIDAKRAARMGAAWGPVALTTSAIPFLAILQGRTRFDWRGIGWKPVLATLIALALAVLGHPYFAGVALTG</sequence>
<dbReference type="EMBL" id="LPXN01000008">
    <property type="protein sequence ID" value="KZD12665.1"/>
    <property type="molecule type" value="Genomic_DNA"/>
</dbReference>
<dbReference type="OrthoDB" id="5293641at2"/>
<feature type="transmembrane region" description="Helical" evidence="5">
    <location>
        <begin position="6"/>
        <end position="27"/>
    </location>
</feature>
<keyword evidence="3 5" id="KW-1133">Transmembrane helix</keyword>
<evidence type="ECO:0000259" key="6">
    <source>
        <dbReference type="Pfam" id="PF07298"/>
    </source>
</evidence>